<evidence type="ECO:0000256" key="3">
    <source>
        <dbReference type="ARBA" id="ARBA00023274"/>
    </source>
</evidence>
<keyword evidence="3 5" id="KW-0687">Ribonucleoprotein</keyword>
<dbReference type="PANTHER" id="PTHR35534:SF1">
    <property type="entry name" value="LARGE RIBOSOMAL SUBUNIT PROTEIN BL32"/>
    <property type="match status" value="1"/>
</dbReference>
<dbReference type="InterPro" id="IPR044957">
    <property type="entry name" value="Ribosomal_bL32_bact"/>
</dbReference>
<evidence type="ECO:0000256" key="4">
    <source>
        <dbReference type="ARBA" id="ARBA00035178"/>
    </source>
</evidence>
<evidence type="ECO:0000313" key="7">
    <source>
        <dbReference type="Proteomes" id="UP000229972"/>
    </source>
</evidence>
<dbReference type="Proteomes" id="UP000229972">
    <property type="component" value="Unassembled WGS sequence"/>
</dbReference>
<dbReference type="GO" id="GO:0003735">
    <property type="term" value="F:structural constituent of ribosome"/>
    <property type="evidence" value="ECO:0007669"/>
    <property type="project" value="InterPro"/>
</dbReference>
<keyword evidence="2 5" id="KW-0689">Ribosomal protein</keyword>
<dbReference type="Pfam" id="PF01783">
    <property type="entry name" value="Ribosomal_L32p"/>
    <property type="match status" value="1"/>
</dbReference>
<dbReference type="NCBIfam" id="TIGR01031">
    <property type="entry name" value="rpmF_bact"/>
    <property type="match status" value="1"/>
</dbReference>
<comment type="similarity">
    <text evidence="1 5">Belongs to the bacterial ribosomal protein bL32 family.</text>
</comment>
<proteinExistence type="inferred from homology"/>
<accession>A0A2H0V9N6</accession>
<dbReference type="GO" id="GO:0006412">
    <property type="term" value="P:translation"/>
    <property type="evidence" value="ECO:0007669"/>
    <property type="project" value="UniProtKB-UniRule"/>
</dbReference>
<dbReference type="InterPro" id="IPR011332">
    <property type="entry name" value="Ribosomal_zn-bd"/>
</dbReference>
<evidence type="ECO:0000256" key="5">
    <source>
        <dbReference type="HAMAP-Rule" id="MF_00340"/>
    </source>
</evidence>
<evidence type="ECO:0000256" key="1">
    <source>
        <dbReference type="ARBA" id="ARBA00008560"/>
    </source>
</evidence>
<dbReference type="InterPro" id="IPR002677">
    <property type="entry name" value="Ribosomal_bL32"/>
</dbReference>
<dbReference type="HAMAP" id="MF_00340">
    <property type="entry name" value="Ribosomal_bL32"/>
    <property type="match status" value="1"/>
</dbReference>
<evidence type="ECO:0000256" key="2">
    <source>
        <dbReference type="ARBA" id="ARBA00022980"/>
    </source>
</evidence>
<protein>
    <recommendedName>
        <fullName evidence="4 5">Large ribosomal subunit protein bL32</fullName>
    </recommendedName>
</protein>
<dbReference type="GO" id="GO:0015934">
    <property type="term" value="C:large ribosomal subunit"/>
    <property type="evidence" value="ECO:0007669"/>
    <property type="project" value="InterPro"/>
</dbReference>
<dbReference type="SUPFAM" id="SSF57829">
    <property type="entry name" value="Zn-binding ribosomal proteins"/>
    <property type="match status" value="1"/>
</dbReference>
<evidence type="ECO:0000313" key="6">
    <source>
        <dbReference type="EMBL" id="PIR95816.1"/>
    </source>
</evidence>
<name>A0A2H0V9N6_9BACT</name>
<gene>
    <name evidence="5" type="primary">rpmF</name>
    <name evidence="6" type="ORF">COT93_00405</name>
</gene>
<comment type="caution">
    <text evidence="6">The sequence shown here is derived from an EMBL/GenBank/DDBJ whole genome shotgun (WGS) entry which is preliminary data.</text>
</comment>
<dbReference type="EMBL" id="PFAL01000006">
    <property type="protein sequence ID" value="PIR95816.1"/>
    <property type="molecule type" value="Genomic_DNA"/>
</dbReference>
<reference evidence="7" key="1">
    <citation type="submission" date="2017-09" db="EMBL/GenBank/DDBJ databases">
        <title>Depth-based differentiation of microbial function through sediment-hosted aquifers and enrichment of novel symbionts in the deep terrestrial subsurface.</title>
        <authorList>
            <person name="Probst A.J."/>
            <person name="Ladd B."/>
            <person name="Jarett J.K."/>
            <person name="Geller-Mcgrath D.E."/>
            <person name="Sieber C.M.K."/>
            <person name="Emerson J.B."/>
            <person name="Anantharaman K."/>
            <person name="Thomas B.C."/>
            <person name="Malmstrom R."/>
            <person name="Stieglmeier M."/>
            <person name="Klingl A."/>
            <person name="Woyke T."/>
            <person name="Ryan C.M."/>
            <person name="Banfield J.F."/>
        </authorList>
    </citation>
    <scope>NUCLEOTIDE SEQUENCE [LARGE SCALE GENOMIC DNA]</scope>
</reference>
<dbReference type="PANTHER" id="PTHR35534">
    <property type="entry name" value="50S RIBOSOMAL PROTEIN L32"/>
    <property type="match status" value="1"/>
</dbReference>
<sequence>MANPKKQKTHAATHRGRSHLALKKIVLNKCPKCGKALKPHNACPACGYYNGHEVIKMKTRVAKKK</sequence>
<dbReference type="AlphaFoldDB" id="A0A2H0V9N6"/>
<organism evidence="6 7">
    <name type="scientific">Candidatus Falkowbacteria bacterium CG10_big_fil_rev_8_21_14_0_10_37_18</name>
    <dbReference type="NCBI Taxonomy" id="1974562"/>
    <lineage>
        <taxon>Bacteria</taxon>
        <taxon>Candidatus Falkowiibacteriota</taxon>
    </lineage>
</organism>